<reference evidence="1" key="1">
    <citation type="submission" date="2019-10" db="EMBL/GenBank/DDBJ databases">
        <authorList>
            <consortium name="DOE Joint Genome Institute"/>
            <person name="Kuo A."/>
            <person name="Miyauchi S."/>
            <person name="Kiss E."/>
            <person name="Drula E."/>
            <person name="Kohler A."/>
            <person name="Sanchez-Garcia M."/>
            <person name="Andreopoulos B."/>
            <person name="Barry K.W."/>
            <person name="Bonito G."/>
            <person name="Buee M."/>
            <person name="Carver A."/>
            <person name="Chen C."/>
            <person name="Cichocki N."/>
            <person name="Clum A."/>
            <person name="Culley D."/>
            <person name="Crous P.W."/>
            <person name="Fauchery L."/>
            <person name="Girlanda M."/>
            <person name="Hayes R."/>
            <person name="Keri Z."/>
            <person name="Labutti K."/>
            <person name="Lipzen A."/>
            <person name="Lombard V."/>
            <person name="Magnuson J."/>
            <person name="Maillard F."/>
            <person name="Morin E."/>
            <person name="Murat C."/>
            <person name="Nolan M."/>
            <person name="Ohm R."/>
            <person name="Pangilinan J."/>
            <person name="Pereira M."/>
            <person name="Perotto S."/>
            <person name="Peter M."/>
            <person name="Riley R."/>
            <person name="Sitrit Y."/>
            <person name="Stielow B."/>
            <person name="Szollosi G."/>
            <person name="Zifcakova L."/>
            <person name="Stursova M."/>
            <person name="Spatafora J.W."/>
            <person name="Tedersoo L."/>
            <person name="Vaario L.-M."/>
            <person name="Yamada A."/>
            <person name="Yan M."/>
            <person name="Wang P."/>
            <person name="Xu J."/>
            <person name="Bruns T."/>
            <person name="Baldrian P."/>
            <person name="Vilgalys R."/>
            <person name="Henrissat B."/>
            <person name="Grigoriev I.V."/>
            <person name="Hibbett D."/>
            <person name="Nagy L.G."/>
            <person name="Martin F.M."/>
        </authorList>
    </citation>
    <scope>NUCLEOTIDE SEQUENCE</scope>
    <source>
        <strain evidence="1">P2</strain>
    </source>
</reference>
<name>A0ACB6ZWB1_THEGA</name>
<gene>
    <name evidence="1" type="ORF">BDM02DRAFT_1646050</name>
</gene>
<protein>
    <submittedName>
        <fullName evidence="1">Uncharacterized protein</fullName>
    </submittedName>
</protein>
<dbReference type="Proteomes" id="UP000886501">
    <property type="component" value="Unassembled WGS sequence"/>
</dbReference>
<evidence type="ECO:0000313" key="1">
    <source>
        <dbReference type="EMBL" id="KAF9653673.1"/>
    </source>
</evidence>
<proteinExistence type="predicted"/>
<comment type="caution">
    <text evidence="1">The sequence shown here is derived from an EMBL/GenBank/DDBJ whole genome shotgun (WGS) entry which is preliminary data.</text>
</comment>
<keyword evidence="2" id="KW-1185">Reference proteome</keyword>
<reference evidence="1" key="2">
    <citation type="journal article" date="2020" name="Nat. Commun.">
        <title>Large-scale genome sequencing of mycorrhizal fungi provides insights into the early evolution of symbiotic traits.</title>
        <authorList>
            <person name="Miyauchi S."/>
            <person name="Kiss E."/>
            <person name="Kuo A."/>
            <person name="Drula E."/>
            <person name="Kohler A."/>
            <person name="Sanchez-Garcia M."/>
            <person name="Morin E."/>
            <person name="Andreopoulos B."/>
            <person name="Barry K.W."/>
            <person name="Bonito G."/>
            <person name="Buee M."/>
            <person name="Carver A."/>
            <person name="Chen C."/>
            <person name="Cichocki N."/>
            <person name="Clum A."/>
            <person name="Culley D."/>
            <person name="Crous P.W."/>
            <person name="Fauchery L."/>
            <person name="Girlanda M."/>
            <person name="Hayes R.D."/>
            <person name="Keri Z."/>
            <person name="LaButti K."/>
            <person name="Lipzen A."/>
            <person name="Lombard V."/>
            <person name="Magnuson J."/>
            <person name="Maillard F."/>
            <person name="Murat C."/>
            <person name="Nolan M."/>
            <person name="Ohm R.A."/>
            <person name="Pangilinan J."/>
            <person name="Pereira M.F."/>
            <person name="Perotto S."/>
            <person name="Peter M."/>
            <person name="Pfister S."/>
            <person name="Riley R."/>
            <person name="Sitrit Y."/>
            <person name="Stielow J.B."/>
            <person name="Szollosi G."/>
            <person name="Zifcakova L."/>
            <person name="Stursova M."/>
            <person name="Spatafora J.W."/>
            <person name="Tedersoo L."/>
            <person name="Vaario L.M."/>
            <person name="Yamada A."/>
            <person name="Yan M."/>
            <person name="Wang P."/>
            <person name="Xu J."/>
            <person name="Bruns T."/>
            <person name="Baldrian P."/>
            <person name="Vilgalys R."/>
            <person name="Dunand C."/>
            <person name="Henrissat B."/>
            <person name="Grigoriev I.V."/>
            <person name="Hibbett D."/>
            <person name="Nagy L.G."/>
            <person name="Martin F.M."/>
        </authorList>
    </citation>
    <scope>NUCLEOTIDE SEQUENCE</scope>
    <source>
        <strain evidence="1">P2</strain>
    </source>
</reference>
<dbReference type="EMBL" id="MU117963">
    <property type="protein sequence ID" value="KAF9653673.1"/>
    <property type="molecule type" value="Genomic_DNA"/>
</dbReference>
<accession>A0ACB6ZWB1</accession>
<evidence type="ECO:0000313" key="2">
    <source>
        <dbReference type="Proteomes" id="UP000886501"/>
    </source>
</evidence>
<sequence length="543" mass="61239">MLPIHFSKPLKPNLILQSPVRSPQPSGSPKPPPEPTARPPSPRVSPPPAPTPIEEPSPSLPSPRSPSPPPVYSLPSPLPWPTDRSEFPQDERTHKILFDASVEKDRDGRFRQLIEKIQQSDPNGERRIKGKGKGKEVLYRYEGEVVEGEHMPPIRDPRKVPGMRRLQPLRPGRGEFHVIKYEHDQYSVGPPPPTAVLAVNISPLTSNQQIRRHFAVHGRIVSFEPEIDKTTGSALGIVYIKFSTHEEAKLCVEKEHGGRSNGQGSTLSIQTVPGEELKVVLDDDVKSKLKAILRELDDRRRKEREAALNKKKEAEAEDRRKKEEEIATRKEAEEARRNRPSTQPDPRHRNIPPPTRHPLPAHPGTAASTVPEAKPPPPALVRTRNLHSVSRYSSRPTLSLHDHSSSSTPIHTRGRPNDRYNGRSSYYSRSRYSPRRYSRSRSRSYSRSRSRSPSPISRKPGQSSRYPGRQSQREAVDAELERNGNEYVMIEESGGGQLGSHVKEEDVRRFFEGFKVDKVRTQLASLRVPLLTGHDMITCFLPS</sequence>
<organism evidence="1 2">
    <name type="scientific">Thelephora ganbajun</name>
    <name type="common">Ganba fungus</name>
    <dbReference type="NCBI Taxonomy" id="370292"/>
    <lineage>
        <taxon>Eukaryota</taxon>
        <taxon>Fungi</taxon>
        <taxon>Dikarya</taxon>
        <taxon>Basidiomycota</taxon>
        <taxon>Agaricomycotina</taxon>
        <taxon>Agaricomycetes</taxon>
        <taxon>Thelephorales</taxon>
        <taxon>Thelephoraceae</taxon>
        <taxon>Thelephora</taxon>
    </lineage>
</organism>